<feature type="domain" description="Response regulatory" evidence="11">
    <location>
        <begin position="3"/>
        <end position="120"/>
    </location>
</feature>
<proteinExistence type="predicted"/>
<keyword evidence="3 10" id="KW-0597">Phosphoprotein</keyword>
<dbReference type="InterPro" id="IPR024187">
    <property type="entry name" value="Sig_transdc_resp-reg_cit/mal"/>
</dbReference>
<sequence>MIRTVVVDDDYRVASIHAASIDRIPGFTCVGRAHTAEQARQSVRELEPELLLLDVYLPDEDGLSVLRGLNAEGTAAPDCIVITAARDLGTVRTAMHLGAVYYLVKPFGLTQLRNQLEAYRLWRQQASGTGEADQETVDTLYSLLRGATDHPGTGALPPTMRKVLEAVRSSREPLAASALAAQLGISRPTAQRYLSELHRRGALELDLEYGSAGRPVHRYRPATR</sequence>
<dbReference type="EMBL" id="BSTI01000004">
    <property type="protein sequence ID" value="GLY65377.1"/>
    <property type="molecule type" value="Genomic_DNA"/>
</dbReference>
<evidence type="ECO:0000256" key="6">
    <source>
        <dbReference type="ARBA" id="ARBA00023125"/>
    </source>
</evidence>
<protein>
    <recommendedName>
        <fullName evidence="9">Transcriptional regulatory protein</fullName>
    </recommendedName>
</protein>
<evidence type="ECO:0000313" key="13">
    <source>
        <dbReference type="Proteomes" id="UP001165136"/>
    </source>
</evidence>
<dbReference type="SUPFAM" id="SSF46785">
    <property type="entry name" value="Winged helix' DNA-binding domain"/>
    <property type="match status" value="1"/>
</dbReference>
<reference evidence="12" key="1">
    <citation type="submission" date="2023-03" db="EMBL/GenBank/DDBJ databases">
        <title>Amycolatopsis taiwanensis NBRC 103393.</title>
        <authorList>
            <person name="Ichikawa N."/>
            <person name="Sato H."/>
            <person name="Tonouchi N."/>
        </authorList>
    </citation>
    <scope>NUCLEOTIDE SEQUENCE</scope>
    <source>
        <strain evidence="12">NBRC 103393</strain>
    </source>
</reference>
<evidence type="ECO:0000256" key="10">
    <source>
        <dbReference type="PROSITE-ProRule" id="PRU00169"/>
    </source>
</evidence>
<dbReference type="Proteomes" id="UP001165136">
    <property type="component" value="Unassembled WGS sequence"/>
</dbReference>
<dbReference type="Pfam" id="PF00072">
    <property type="entry name" value="Response_reg"/>
    <property type="match status" value="1"/>
</dbReference>
<dbReference type="Pfam" id="PF09339">
    <property type="entry name" value="HTH_IclR"/>
    <property type="match status" value="1"/>
</dbReference>
<dbReference type="InterPro" id="IPR011006">
    <property type="entry name" value="CheY-like_superfamily"/>
</dbReference>
<dbReference type="RefSeq" id="WP_285486605.1">
    <property type="nucleotide sequence ID" value="NZ_BSTI01000004.1"/>
</dbReference>
<dbReference type="GO" id="GO:0000156">
    <property type="term" value="F:phosphorelay response regulator activity"/>
    <property type="evidence" value="ECO:0007669"/>
    <property type="project" value="TreeGrafter"/>
</dbReference>
<evidence type="ECO:0000256" key="5">
    <source>
        <dbReference type="ARBA" id="ARBA00023015"/>
    </source>
</evidence>
<name>A0A9W6VFD3_9PSEU</name>
<keyword evidence="5 9" id="KW-0805">Transcription regulation</keyword>
<keyword evidence="13" id="KW-1185">Reference proteome</keyword>
<evidence type="ECO:0000313" key="12">
    <source>
        <dbReference type="EMBL" id="GLY65377.1"/>
    </source>
</evidence>
<dbReference type="InterPro" id="IPR001789">
    <property type="entry name" value="Sig_transdc_resp-reg_receiver"/>
</dbReference>
<dbReference type="GO" id="GO:0005737">
    <property type="term" value="C:cytoplasm"/>
    <property type="evidence" value="ECO:0007669"/>
    <property type="project" value="UniProtKB-SubCell"/>
</dbReference>
<comment type="caution">
    <text evidence="12">The sequence shown here is derived from an EMBL/GenBank/DDBJ whole genome shotgun (WGS) entry which is preliminary data.</text>
</comment>
<gene>
    <name evidence="12" type="ORF">Atai01_19960</name>
</gene>
<dbReference type="AlphaFoldDB" id="A0A9W6VFD3"/>
<keyword evidence="8 9" id="KW-0804">Transcription</keyword>
<keyword evidence="4 9" id="KW-0902">Two-component regulatory system</keyword>
<evidence type="ECO:0000259" key="11">
    <source>
        <dbReference type="PROSITE" id="PS50110"/>
    </source>
</evidence>
<evidence type="ECO:0000256" key="9">
    <source>
        <dbReference type="PIRNR" id="PIRNR006171"/>
    </source>
</evidence>
<organism evidence="12 13">
    <name type="scientific">Amycolatopsis taiwanensis</name>
    <dbReference type="NCBI Taxonomy" id="342230"/>
    <lineage>
        <taxon>Bacteria</taxon>
        <taxon>Bacillati</taxon>
        <taxon>Actinomycetota</taxon>
        <taxon>Actinomycetes</taxon>
        <taxon>Pseudonocardiales</taxon>
        <taxon>Pseudonocardiaceae</taxon>
        <taxon>Amycolatopsis</taxon>
    </lineage>
</organism>
<dbReference type="PANTHER" id="PTHR45526:SF1">
    <property type="entry name" value="TRANSCRIPTIONAL REGULATORY PROTEIN DCUR-RELATED"/>
    <property type="match status" value="1"/>
</dbReference>
<feature type="modified residue" description="4-aspartylphosphate" evidence="10">
    <location>
        <position position="54"/>
    </location>
</feature>
<dbReference type="InterPro" id="IPR051271">
    <property type="entry name" value="2C-system_Tx_regulators"/>
</dbReference>
<keyword evidence="6 9" id="KW-0238">DNA-binding</keyword>
<keyword evidence="2 9" id="KW-0963">Cytoplasm</keyword>
<dbReference type="InterPro" id="IPR036390">
    <property type="entry name" value="WH_DNA-bd_sf"/>
</dbReference>
<accession>A0A9W6VFD3</accession>
<dbReference type="Gene3D" id="3.40.50.2300">
    <property type="match status" value="1"/>
</dbReference>
<evidence type="ECO:0000256" key="7">
    <source>
        <dbReference type="ARBA" id="ARBA00023159"/>
    </source>
</evidence>
<dbReference type="GO" id="GO:0003677">
    <property type="term" value="F:DNA binding"/>
    <property type="evidence" value="ECO:0007669"/>
    <property type="project" value="UniProtKB-KW"/>
</dbReference>
<evidence type="ECO:0000256" key="4">
    <source>
        <dbReference type="ARBA" id="ARBA00023012"/>
    </source>
</evidence>
<dbReference type="InterPro" id="IPR005471">
    <property type="entry name" value="Tscrpt_reg_IclR_N"/>
</dbReference>
<dbReference type="SMART" id="SM00448">
    <property type="entry name" value="REC"/>
    <property type="match status" value="1"/>
</dbReference>
<keyword evidence="7 9" id="KW-0010">Activator</keyword>
<dbReference type="PIRSF" id="PIRSF006171">
    <property type="entry name" value="RR_citrat_malat"/>
    <property type="match status" value="1"/>
</dbReference>
<dbReference type="PROSITE" id="PS50110">
    <property type="entry name" value="RESPONSE_REGULATORY"/>
    <property type="match status" value="1"/>
</dbReference>
<dbReference type="Gene3D" id="1.10.10.10">
    <property type="entry name" value="Winged helix-like DNA-binding domain superfamily/Winged helix DNA-binding domain"/>
    <property type="match status" value="1"/>
</dbReference>
<comment type="subcellular location">
    <subcellularLocation>
        <location evidence="1 9">Cytoplasm</location>
    </subcellularLocation>
</comment>
<evidence type="ECO:0000256" key="1">
    <source>
        <dbReference type="ARBA" id="ARBA00004496"/>
    </source>
</evidence>
<evidence type="ECO:0000256" key="2">
    <source>
        <dbReference type="ARBA" id="ARBA00022490"/>
    </source>
</evidence>
<dbReference type="InterPro" id="IPR036388">
    <property type="entry name" value="WH-like_DNA-bd_sf"/>
</dbReference>
<dbReference type="GO" id="GO:0003700">
    <property type="term" value="F:DNA-binding transcription factor activity"/>
    <property type="evidence" value="ECO:0007669"/>
    <property type="project" value="InterPro"/>
</dbReference>
<evidence type="ECO:0000256" key="3">
    <source>
        <dbReference type="ARBA" id="ARBA00022553"/>
    </source>
</evidence>
<evidence type="ECO:0000256" key="8">
    <source>
        <dbReference type="ARBA" id="ARBA00023163"/>
    </source>
</evidence>
<dbReference type="SUPFAM" id="SSF52172">
    <property type="entry name" value="CheY-like"/>
    <property type="match status" value="1"/>
</dbReference>
<dbReference type="PANTHER" id="PTHR45526">
    <property type="entry name" value="TRANSCRIPTIONAL REGULATORY PROTEIN DPIA"/>
    <property type="match status" value="1"/>
</dbReference>